<dbReference type="Bgee" id="ENSOANG00000038462">
    <property type="expression patterns" value="Expressed in fibroblast and 6 other cell types or tissues"/>
</dbReference>
<dbReference type="InterPro" id="IPR001304">
    <property type="entry name" value="C-type_lectin-like"/>
</dbReference>
<evidence type="ECO:0000256" key="1">
    <source>
        <dbReference type="ARBA" id="ARBA00022989"/>
    </source>
</evidence>
<dbReference type="Pfam" id="PF00059">
    <property type="entry name" value="Lectin_C"/>
    <property type="match status" value="1"/>
</dbReference>
<dbReference type="SUPFAM" id="SSF56436">
    <property type="entry name" value="C-type lectin-like"/>
    <property type="match status" value="1"/>
</dbReference>
<dbReference type="AlphaFoldDB" id="A0A6I8NKK5"/>
<dbReference type="Proteomes" id="UP000002279">
    <property type="component" value="Chromosome 17"/>
</dbReference>
<dbReference type="GeneTree" id="ENSGT01000000219979"/>
<organism evidence="4 5">
    <name type="scientific">Ornithorhynchus anatinus</name>
    <name type="common">Duckbill platypus</name>
    <dbReference type="NCBI Taxonomy" id="9258"/>
    <lineage>
        <taxon>Eukaryota</taxon>
        <taxon>Metazoa</taxon>
        <taxon>Chordata</taxon>
        <taxon>Craniata</taxon>
        <taxon>Vertebrata</taxon>
        <taxon>Euteleostomi</taxon>
        <taxon>Mammalia</taxon>
        <taxon>Monotremata</taxon>
        <taxon>Ornithorhynchidae</taxon>
        <taxon>Ornithorhynchus</taxon>
    </lineage>
</organism>
<name>A0A6I8NKK5_ORNAN</name>
<reference evidence="4" key="2">
    <citation type="submission" date="2025-08" db="UniProtKB">
        <authorList>
            <consortium name="Ensembl"/>
        </authorList>
    </citation>
    <scope>IDENTIFICATION</scope>
    <source>
        <strain evidence="4">Glennie</strain>
    </source>
</reference>
<proteinExistence type="predicted"/>
<keyword evidence="1" id="KW-0812">Transmembrane</keyword>
<keyword evidence="2" id="KW-1015">Disulfide bond</keyword>
<evidence type="ECO:0000313" key="4">
    <source>
        <dbReference type="Ensembl" id="ENSOANP00000041285.1"/>
    </source>
</evidence>
<dbReference type="InterPro" id="IPR016186">
    <property type="entry name" value="C-type_lectin-like/link_sf"/>
</dbReference>
<dbReference type="InterPro" id="IPR051527">
    <property type="entry name" value="KLR_subfamily_B"/>
</dbReference>
<evidence type="ECO:0000256" key="2">
    <source>
        <dbReference type="ARBA" id="ARBA00023157"/>
    </source>
</evidence>
<evidence type="ECO:0000313" key="5">
    <source>
        <dbReference type="Proteomes" id="UP000002279"/>
    </source>
</evidence>
<dbReference type="PANTHER" id="PTHR46784">
    <property type="entry name" value="KILLER CELL LECTIN-LIKE RECEPTOR SUBFAMILY B MEMBER 1"/>
    <property type="match status" value="1"/>
</dbReference>
<dbReference type="InParanoid" id="A0A6I8NKK5"/>
<dbReference type="PROSITE" id="PS50041">
    <property type="entry name" value="C_TYPE_LECTIN_2"/>
    <property type="match status" value="1"/>
</dbReference>
<protein>
    <recommendedName>
        <fullName evidence="3">C-type lectin domain-containing protein</fullName>
    </recommendedName>
</protein>
<keyword evidence="1" id="KW-1133">Transmembrane helix</keyword>
<feature type="domain" description="C-type lectin" evidence="3">
    <location>
        <begin position="13"/>
        <end position="118"/>
    </location>
</feature>
<reference evidence="4 5" key="1">
    <citation type="journal article" date="2008" name="Nature">
        <title>Genome analysis of the platypus reveals unique signatures of evolution.</title>
        <authorList>
            <person name="Warren W.C."/>
            <person name="Hillier L.W."/>
            <person name="Marshall Graves J.A."/>
            <person name="Birney E."/>
            <person name="Ponting C.P."/>
            <person name="Grutzner F."/>
            <person name="Belov K."/>
            <person name="Miller W."/>
            <person name="Clarke L."/>
            <person name="Chinwalla A.T."/>
            <person name="Yang S.P."/>
            <person name="Heger A."/>
            <person name="Locke D.P."/>
            <person name="Miethke P."/>
            <person name="Waters P.D."/>
            <person name="Veyrunes F."/>
            <person name="Fulton L."/>
            <person name="Fulton B."/>
            <person name="Graves T."/>
            <person name="Wallis J."/>
            <person name="Puente X.S."/>
            <person name="Lopez-Otin C."/>
            <person name="Ordonez G.R."/>
            <person name="Eichler E.E."/>
            <person name="Chen L."/>
            <person name="Cheng Z."/>
            <person name="Deakin J.E."/>
            <person name="Alsop A."/>
            <person name="Thompson K."/>
            <person name="Kirby P."/>
            <person name="Papenfuss A.T."/>
            <person name="Wakefield M.J."/>
            <person name="Olender T."/>
            <person name="Lancet D."/>
            <person name="Huttley G.A."/>
            <person name="Smit A.F."/>
            <person name="Pask A."/>
            <person name="Temple-Smith P."/>
            <person name="Batzer M.A."/>
            <person name="Walker J.A."/>
            <person name="Konkel M.K."/>
            <person name="Harris R.S."/>
            <person name="Whittington C.M."/>
            <person name="Wong E.S."/>
            <person name="Gemmell N.J."/>
            <person name="Buschiazzo E."/>
            <person name="Vargas Jentzsch I.M."/>
            <person name="Merkel A."/>
            <person name="Schmitz J."/>
            <person name="Zemann A."/>
            <person name="Churakov G."/>
            <person name="Kriegs J.O."/>
            <person name="Brosius J."/>
            <person name="Murchison E.P."/>
            <person name="Sachidanandam R."/>
            <person name="Smith C."/>
            <person name="Hannon G.J."/>
            <person name="Tsend-Ayush E."/>
            <person name="McMillan D."/>
            <person name="Attenborough R."/>
            <person name="Rens W."/>
            <person name="Ferguson-Smith M."/>
            <person name="Lefevre C.M."/>
            <person name="Sharp J.A."/>
            <person name="Nicholas K.R."/>
            <person name="Ray D.A."/>
            <person name="Kube M."/>
            <person name="Reinhardt R."/>
            <person name="Pringle T.H."/>
            <person name="Taylor J."/>
            <person name="Jones R.C."/>
            <person name="Nixon B."/>
            <person name="Dacheux J.L."/>
            <person name="Niwa H."/>
            <person name="Sekita Y."/>
            <person name="Huang X."/>
            <person name="Stark A."/>
            <person name="Kheradpour P."/>
            <person name="Kellis M."/>
            <person name="Flicek P."/>
            <person name="Chen Y."/>
            <person name="Webber C."/>
            <person name="Hardison R."/>
            <person name="Nelson J."/>
            <person name="Hallsworth-Pepin K."/>
            <person name="Delehaunty K."/>
            <person name="Markovic C."/>
            <person name="Minx P."/>
            <person name="Feng Y."/>
            <person name="Kremitzki C."/>
            <person name="Mitreva M."/>
            <person name="Glasscock J."/>
            <person name="Wylie T."/>
            <person name="Wohldmann P."/>
            <person name="Thiru P."/>
            <person name="Nhan M.N."/>
            <person name="Pohl C.S."/>
            <person name="Smith S.M."/>
            <person name="Hou S."/>
            <person name="Nefedov M."/>
            <person name="de Jong P.J."/>
            <person name="Renfree M.B."/>
            <person name="Mardis E.R."/>
            <person name="Wilson R.K."/>
        </authorList>
    </citation>
    <scope>NUCLEOTIDE SEQUENCE [LARGE SCALE GENOMIC DNA]</scope>
    <source>
        <strain evidence="4 5">Glennie</strain>
    </source>
</reference>
<dbReference type="Ensembl" id="ENSOANT00000050709.1">
    <property type="protein sequence ID" value="ENSOANP00000041285.1"/>
    <property type="gene ID" value="ENSOANG00000038462.1"/>
</dbReference>
<keyword evidence="1" id="KW-0472">Membrane</keyword>
<evidence type="ECO:0000259" key="3">
    <source>
        <dbReference type="PROSITE" id="PS50041"/>
    </source>
</evidence>
<accession>A0A6I8NKK5</accession>
<keyword evidence="5" id="KW-1185">Reference proteome</keyword>
<dbReference type="InterPro" id="IPR016187">
    <property type="entry name" value="CTDL_fold"/>
</dbReference>
<dbReference type="Gene3D" id="3.10.100.10">
    <property type="entry name" value="Mannose-Binding Protein A, subunit A"/>
    <property type="match status" value="1"/>
</dbReference>
<dbReference type="PANTHER" id="PTHR46784:SF1">
    <property type="entry name" value="KILLER CELL LECTIN-LIKE RECEPTOR SUBFAMILY B MEMBER 1"/>
    <property type="match status" value="1"/>
</dbReference>
<sequence>MSKPIHSSPLLQYLANTPSCSWPGVESIRILSTASTHLRMSVSPWQDFILSQIEDGTFFWIGLNASSLERTWSWVDGFTFDPQLLPIIGPSDRNSCAQITKKGVYSEECQAAVSWICQRKVSPGLPLK</sequence>
<reference evidence="4" key="3">
    <citation type="submission" date="2025-09" db="UniProtKB">
        <authorList>
            <consortium name="Ensembl"/>
        </authorList>
    </citation>
    <scope>IDENTIFICATION</scope>
    <source>
        <strain evidence="4">Glennie</strain>
    </source>
</reference>